<organism evidence="2 3">
    <name type="scientific">Candidatus Sungbacteria bacterium RIFCSPHIGHO2_02_FULL_49_12</name>
    <dbReference type="NCBI Taxonomy" id="1802271"/>
    <lineage>
        <taxon>Bacteria</taxon>
        <taxon>Candidatus Sungiibacteriota</taxon>
    </lineage>
</organism>
<proteinExistence type="predicted"/>
<keyword evidence="1" id="KW-0812">Transmembrane</keyword>
<name>A0A1G2KQP8_9BACT</name>
<keyword evidence="1" id="KW-1133">Transmembrane helix</keyword>
<feature type="transmembrane region" description="Helical" evidence="1">
    <location>
        <begin position="12"/>
        <end position="34"/>
    </location>
</feature>
<keyword evidence="1" id="KW-0472">Membrane</keyword>
<dbReference type="AlphaFoldDB" id="A0A1G2KQP8"/>
<reference evidence="2 3" key="1">
    <citation type="journal article" date="2016" name="Nat. Commun.">
        <title>Thousands of microbial genomes shed light on interconnected biogeochemical processes in an aquifer system.</title>
        <authorList>
            <person name="Anantharaman K."/>
            <person name="Brown C.T."/>
            <person name="Hug L.A."/>
            <person name="Sharon I."/>
            <person name="Castelle C.J."/>
            <person name="Probst A.J."/>
            <person name="Thomas B.C."/>
            <person name="Singh A."/>
            <person name="Wilkins M.J."/>
            <person name="Karaoz U."/>
            <person name="Brodie E.L."/>
            <person name="Williams K.H."/>
            <person name="Hubbard S.S."/>
            <person name="Banfield J.F."/>
        </authorList>
    </citation>
    <scope>NUCLEOTIDE SEQUENCE [LARGE SCALE GENOMIC DNA]</scope>
</reference>
<evidence type="ECO:0000256" key="1">
    <source>
        <dbReference type="SAM" id="Phobius"/>
    </source>
</evidence>
<dbReference type="Proteomes" id="UP000177362">
    <property type="component" value="Unassembled WGS sequence"/>
</dbReference>
<dbReference type="STRING" id="1802271.A3C11_00110"/>
<dbReference type="InterPro" id="IPR014717">
    <property type="entry name" value="Transl_elong_EF1B/ribsomal_bS6"/>
</dbReference>
<evidence type="ECO:0000313" key="3">
    <source>
        <dbReference type="Proteomes" id="UP000177362"/>
    </source>
</evidence>
<evidence type="ECO:0008006" key="4">
    <source>
        <dbReference type="Google" id="ProtNLM"/>
    </source>
</evidence>
<sequence>MGVRFSPALKFYIFLCLIAVGLVAAMYFLPYTLIVQIGDSALQIAAASQKLALFDERLESANREEAVIASHQMELDNVNHYFFLPKEPLRVVEVVELVGRLAGVTVENNVLSANDKSISFRLTVGGSYPQIMKFVELVEHAPLYFEIQQYWLERSSAISADPGALSVKAADSSPKLRATLTVKLYSSQ</sequence>
<evidence type="ECO:0000313" key="2">
    <source>
        <dbReference type="EMBL" id="OHA01748.1"/>
    </source>
</evidence>
<dbReference type="EMBL" id="MHQJ01000008">
    <property type="protein sequence ID" value="OHA01748.1"/>
    <property type="molecule type" value="Genomic_DNA"/>
</dbReference>
<dbReference type="Gene3D" id="3.30.70.60">
    <property type="match status" value="1"/>
</dbReference>
<gene>
    <name evidence="2" type="ORF">A3C11_00110</name>
</gene>
<protein>
    <recommendedName>
        <fullName evidence="4">General secretion pathway protein GspM</fullName>
    </recommendedName>
</protein>
<comment type="caution">
    <text evidence="2">The sequence shown here is derived from an EMBL/GenBank/DDBJ whole genome shotgun (WGS) entry which is preliminary data.</text>
</comment>
<accession>A0A1G2KQP8</accession>